<dbReference type="OrthoDB" id="4227149at2759"/>
<keyword evidence="3 8" id="KW-0732">Signal</keyword>
<name>A0A9W9I186_9EURO</name>
<sequence>MLLALIAILVVTVIPISADDPSLALRVIYFEDFVPNKVRLSIGNHLADLISKEDIDVLMIEDQVTALVALMTNEQSKDFRQAFSVIALILTDKVDGNLLAKGNDQIPWAEPPSPDPLLAEPVSLGDGELVWQEDAPPELKFLSIPKSDQVPADQPRGYLYRNLTWTGVKMYAQDTGVNWQHNDFQPGPGVPRTSVSYLRPASKGPGGYFNRIPEPEKDHRDHGTCVADKAVGRKFGVFKGGTLKMIHLERWSEAWALAGLQAMLDDMKRQTDALKGKAVLFVVNMSYSSANSKTAAGQRSIALQQKYFQALVDLGALIVVAAGNDEGPVNGYPALFAQVDSLRKNMIVVGGVRHNGGKSARTKTDPLIDVFAPAFGIFREKGKKPPPGVQCAGPDSADEVVRHEGTSMAAPQVAALAAYFYSVHPELRESGLAAQKVKAKIIETAYQRVGSLNNPLAIYNGEYPLEEEC</sequence>
<dbReference type="EMBL" id="JAPQKO010000004">
    <property type="protein sequence ID" value="KAJ5166034.1"/>
    <property type="molecule type" value="Genomic_DNA"/>
</dbReference>
<keyword evidence="4 7" id="KW-0378">Hydrolase</keyword>
<dbReference type="PROSITE" id="PS00138">
    <property type="entry name" value="SUBTILASE_SER"/>
    <property type="match status" value="1"/>
</dbReference>
<dbReference type="AlphaFoldDB" id="A0A9W9I186"/>
<dbReference type="SUPFAM" id="SSF52743">
    <property type="entry name" value="Subtilisin-like"/>
    <property type="match status" value="1"/>
</dbReference>
<feature type="active site" description="Charge relay system" evidence="7">
    <location>
        <position position="174"/>
    </location>
</feature>
<dbReference type="PANTHER" id="PTHR43806">
    <property type="entry name" value="PEPTIDASE S8"/>
    <property type="match status" value="1"/>
</dbReference>
<dbReference type="PANTHER" id="PTHR43806:SF11">
    <property type="entry name" value="CEREVISIN-RELATED"/>
    <property type="match status" value="1"/>
</dbReference>
<feature type="signal peptide" evidence="8">
    <location>
        <begin position="1"/>
        <end position="18"/>
    </location>
</feature>
<feature type="chain" id="PRO_5040904299" description="Peptidase S8/S53 domain-containing protein" evidence="8">
    <location>
        <begin position="19"/>
        <end position="469"/>
    </location>
</feature>
<evidence type="ECO:0000256" key="2">
    <source>
        <dbReference type="ARBA" id="ARBA00022670"/>
    </source>
</evidence>
<evidence type="ECO:0000313" key="11">
    <source>
        <dbReference type="Proteomes" id="UP001146351"/>
    </source>
</evidence>
<evidence type="ECO:0000259" key="9">
    <source>
        <dbReference type="Pfam" id="PF00082"/>
    </source>
</evidence>
<keyword evidence="5 7" id="KW-0720">Serine protease</keyword>
<protein>
    <recommendedName>
        <fullName evidence="9">Peptidase S8/S53 domain-containing protein</fullName>
    </recommendedName>
</protein>
<comment type="caution">
    <text evidence="10">The sequence shown here is derived from an EMBL/GenBank/DDBJ whole genome shotgun (WGS) entry which is preliminary data.</text>
</comment>
<feature type="domain" description="Peptidase S8/S53" evidence="9">
    <location>
        <begin position="174"/>
        <end position="447"/>
    </location>
</feature>
<evidence type="ECO:0000256" key="5">
    <source>
        <dbReference type="ARBA" id="ARBA00022825"/>
    </source>
</evidence>
<keyword evidence="6" id="KW-0865">Zymogen</keyword>
<dbReference type="GO" id="GO:0004252">
    <property type="term" value="F:serine-type endopeptidase activity"/>
    <property type="evidence" value="ECO:0007669"/>
    <property type="project" value="UniProtKB-UniRule"/>
</dbReference>
<evidence type="ECO:0000256" key="8">
    <source>
        <dbReference type="SAM" id="SignalP"/>
    </source>
</evidence>
<dbReference type="InterPro" id="IPR015500">
    <property type="entry name" value="Peptidase_S8_subtilisin-rel"/>
</dbReference>
<keyword evidence="2 7" id="KW-0645">Protease</keyword>
<accession>A0A9W9I186</accession>
<organism evidence="10 11">
    <name type="scientific">Penicillium capsulatum</name>
    <dbReference type="NCBI Taxonomy" id="69766"/>
    <lineage>
        <taxon>Eukaryota</taxon>
        <taxon>Fungi</taxon>
        <taxon>Dikarya</taxon>
        <taxon>Ascomycota</taxon>
        <taxon>Pezizomycotina</taxon>
        <taxon>Eurotiomycetes</taxon>
        <taxon>Eurotiomycetidae</taxon>
        <taxon>Eurotiales</taxon>
        <taxon>Aspergillaceae</taxon>
        <taxon>Penicillium</taxon>
    </lineage>
</organism>
<keyword evidence="11" id="KW-1185">Reference proteome</keyword>
<feature type="active site" description="Charge relay system" evidence="7">
    <location>
        <position position="407"/>
    </location>
</feature>
<dbReference type="InterPro" id="IPR000209">
    <property type="entry name" value="Peptidase_S8/S53_dom"/>
</dbReference>
<dbReference type="GO" id="GO:0006508">
    <property type="term" value="P:proteolysis"/>
    <property type="evidence" value="ECO:0007669"/>
    <property type="project" value="UniProtKB-KW"/>
</dbReference>
<dbReference type="InterPro" id="IPR023828">
    <property type="entry name" value="Peptidase_S8_Ser-AS"/>
</dbReference>
<dbReference type="Pfam" id="PF00082">
    <property type="entry name" value="Peptidase_S8"/>
    <property type="match status" value="1"/>
</dbReference>
<dbReference type="InterPro" id="IPR036852">
    <property type="entry name" value="Peptidase_S8/S53_dom_sf"/>
</dbReference>
<dbReference type="InterPro" id="IPR050131">
    <property type="entry name" value="Peptidase_S8_subtilisin-like"/>
</dbReference>
<reference evidence="10" key="1">
    <citation type="submission" date="2022-11" db="EMBL/GenBank/DDBJ databases">
        <authorList>
            <person name="Petersen C."/>
        </authorList>
    </citation>
    <scope>NUCLEOTIDE SEQUENCE</scope>
    <source>
        <strain evidence="10">IBT 21917</strain>
    </source>
</reference>
<dbReference type="Gene3D" id="3.40.50.200">
    <property type="entry name" value="Peptidase S8/S53 domain"/>
    <property type="match status" value="1"/>
</dbReference>
<proteinExistence type="inferred from homology"/>
<evidence type="ECO:0000256" key="3">
    <source>
        <dbReference type="ARBA" id="ARBA00022729"/>
    </source>
</evidence>
<evidence type="ECO:0000256" key="6">
    <source>
        <dbReference type="ARBA" id="ARBA00023145"/>
    </source>
</evidence>
<evidence type="ECO:0000256" key="4">
    <source>
        <dbReference type="ARBA" id="ARBA00022801"/>
    </source>
</evidence>
<comment type="similarity">
    <text evidence="1 7">Belongs to the peptidase S8 family.</text>
</comment>
<dbReference type="Proteomes" id="UP001146351">
    <property type="component" value="Unassembled WGS sequence"/>
</dbReference>
<feature type="active site" description="Charge relay system" evidence="7">
    <location>
        <position position="222"/>
    </location>
</feature>
<evidence type="ECO:0000256" key="1">
    <source>
        <dbReference type="ARBA" id="ARBA00011073"/>
    </source>
</evidence>
<gene>
    <name evidence="10" type="ORF">N7492_006330</name>
</gene>
<dbReference type="PRINTS" id="PR00723">
    <property type="entry name" value="SUBTILISIN"/>
</dbReference>
<dbReference type="PROSITE" id="PS51892">
    <property type="entry name" value="SUBTILASE"/>
    <property type="match status" value="1"/>
</dbReference>
<evidence type="ECO:0000313" key="10">
    <source>
        <dbReference type="EMBL" id="KAJ5166034.1"/>
    </source>
</evidence>
<reference evidence="10" key="2">
    <citation type="journal article" date="2023" name="IMA Fungus">
        <title>Comparative genomic study of the Penicillium genus elucidates a diverse pangenome and 15 lateral gene transfer events.</title>
        <authorList>
            <person name="Petersen C."/>
            <person name="Sorensen T."/>
            <person name="Nielsen M.R."/>
            <person name="Sondergaard T.E."/>
            <person name="Sorensen J.L."/>
            <person name="Fitzpatrick D.A."/>
            <person name="Frisvad J.C."/>
            <person name="Nielsen K.L."/>
        </authorList>
    </citation>
    <scope>NUCLEOTIDE SEQUENCE</scope>
    <source>
        <strain evidence="10">IBT 21917</strain>
    </source>
</reference>
<evidence type="ECO:0000256" key="7">
    <source>
        <dbReference type="PROSITE-ProRule" id="PRU01240"/>
    </source>
</evidence>